<comment type="caution">
    <text evidence="13">The sequence shown here is derived from an EMBL/GenBank/DDBJ whole genome shotgun (WGS) entry which is preliminary data.</text>
</comment>
<dbReference type="Pfam" id="PF00001">
    <property type="entry name" value="7tm_1"/>
    <property type="match status" value="1"/>
</dbReference>
<keyword evidence="2" id="KW-1003">Cell membrane</keyword>
<feature type="transmembrane region" description="Helical" evidence="11">
    <location>
        <begin position="68"/>
        <end position="90"/>
    </location>
</feature>
<dbReference type="Gene3D" id="1.20.1070.10">
    <property type="entry name" value="Rhodopsin 7-helix transmembrane proteins"/>
    <property type="match status" value="1"/>
</dbReference>
<dbReference type="PRINTS" id="PR01157">
    <property type="entry name" value="P2YPURNOCPTR"/>
</dbReference>
<dbReference type="InterPro" id="IPR017452">
    <property type="entry name" value="GPCR_Rhodpsn_7TM"/>
</dbReference>
<dbReference type="PANTHER" id="PTHR24231">
    <property type="entry name" value="PURINOCEPTOR-RELATED G-PROTEIN COUPLED RECEPTOR"/>
    <property type="match status" value="1"/>
</dbReference>
<keyword evidence="7 9" id="KW-0675">Receptor</keyword>
<evidence type="ECO:0000256" key="6">
    <source>
        <dbReference type="ARBA" id="ARBA00023136"/>
    </source>
</evidence>
<dbReference type="InterPro" id="IPR000276">
    <property type="entry name" value="GPCR_Rhodpsn"/>
</dbReference>
<gene>
    <name evidence="13" type="ORF">JEQ12_016310</name>
</gene>
<evidence type="ECO:0000256" key="8">
    <source>
        <dbReference type="ARBA" id="ARBA00023224"/>
    </source>
</evidence>
<name>A0A836A566_SHEEP</name>
<dbReference type="GO" id="GO:0045031">
    <property type="term" value="F:G protein-coupled ATP receptor activity"/>
    <property type="evidence" value="ECO:0007669"/>
    <property type="project" value="TreeGrafter"/>
</dbReference>
<dbReference type="AlphaFoldDB" id="A0A836A566"/>
<reference evidence="13 14" key="1">
    <citation type="submission" date="2020-12" db="EMBL/GenBank/DDBJ databases">
        <title>De novo assembly of Tibetan sheep genome.</title>
        <authorList>
            <person name="Li X."/>
        </authorList>
    </citation>
    <scope>NUCLEOTIDE SEQUENCE [LARGE SCALE GENOMIC DNA]</scope>
    <source>
        <tissue evidence="13">Heart</tissue>
    </source>
</reference>
<keyword evidence="3 9" id="KW-0812">Transmembrane</keyword>
<keyword evidence="6 11" id="KW-0472">Membrane</keyword>
<protein>
    <recommendedName>
        <fullName evidence="12">G-protein coupled receptors family 1 profile domain-containing protein</fullName>
    </recommendedName>
</protein>
<feature type="transmembrane region" description="Helical" evidence="11">
    <location>
        <begin position="33"/>
        <end position="56"/>
    </location>
</feature>
<feature type="domain" description="G-protein coupled receptors family 1 profile" evidence="12">
    <location>
        <begin position="48"/>
        <end position="295"/>
    </location>
</feature>
<evidence type="ECO:0000256" key="2">
    <source>
        <dbReference type="ARBA" id="ARBA00022475"/>
    </source>
</evidence>
<evidence type="ECO:0000256" key="1">
    <source>
        <dbReference type="ARBA" id="ARBA00004651"/>
    </source>
</evidence>
<comment type="similarity">
    <text evidence="9">Belongs to the G-protein coupled receptor 1 family.</text>
</comment>
<evidence type="ECO:0000256" key="4">
    <source>
        <dbReference type="ARBA" id="ARBA00022989"/>
    </source>
</evidence>
<feature type="transmembrane region" description="Helical" evidence="11">
    <location>
        <begin position="110"/>
        <end position="128"/>
    </location>
</feature>
<dbReference type="GO" id="GO:0005886">
    <property type="term" value="C:plasma membrane"/>
    <property type="evidence" value="ECO:0007669"/>
    <property type="project" value="UniProtKB-SubCell"/>
</dbReference>
<dbReference type="GO" id="GO:0019722">
    <property type="term" value="P:calcium-mediated signaling"/>
    <property type="evidence" value="ECO:0007669"/>
    <property type="project" value="TreeGrafter"/>
</dbReference>
<evidence type="ECO:0000256" key="10">
    <source>
        <dbReference type="SAM" id="MobiDB-lite"/>
    </source>
</evidence>
<dbReference type="PANTHER" id="PTHR24231:SF46">
    <property type="entry name" value="P2Y PURINOCEPTOR 11"/>
    <property type="match status" value="1"/>
</dbReference>
<dbReference type="Proteomes" id="UP000664991">
    <property type="component" value="Unassembled WGS sequence"/>
</dbReference>
<evidence type="ECO:0000256" key="7">
    <source>
        <dbReference type="ARBA" id="ARBA00023170"/>
    </source>
</evidence>
<keyword evidence="4 11" id="KW-1133">Transmembrane helix</keyword>
<keyword evidence="5 9" id="KW-0297">G-protein coupled receptor</keyword>
<evidence type="ECO:0000256" key="11">
    <source>
        <dbReference type="SAM" id="Phobius"/>
    </source>
</evidence>
<dbReference type="PROSITE" id="PS00237">
    <property type="entry name" value="G_PROTEIN_RECEP_F1_1"/>
    <property type="match status" value="1"/>
</dbReference>
<evidence type="ECO:0000256" key="3">
    <source>
        <dbReference type="ARBA" id="ARBA00022692"/>
    </source>
</evidence>
<feature type="transmembrane region" description="Helical" evidence="11">
    <location>
        <begin position="149"/>
        <end position="168"/>
    </location>
</feature>
<organism evidence="13 14">
    <name type="scientific">Ovis aries</name>
    <name type="common">Sheep</name>
    <dbReference type="NCBI Taxonomy" id="9940"/>
    <lineage>
        <taxon>Eukaryota</taxon>
        <taxon>Metazoa</taxon>
        <taxon>Chordata</taxon>
        <taxon>Craniata</taxon>
        <taxon>Vertebrata</taxon>
        <taxon>Euteleostomi</taxon>
        <taxon>Mammalia</taxon>
        <taxon>Eutheria</taxon>
        <taxon>Laurasiatheria</taxon>
        <taxon>Artiodactyla</taxon>
        <taxon>Ruminantia</taxon>
        <taxon>Pecora</taxon>
        <taxon>Bovidae</taxon>
        <taxon>Caprinae</taxon>
        <taxon>Ovis</taxon>
    </lineage>
</organism>
<dbReference type="GO" id="GO:0030594">
    <property type="term" value="F:neurotransmitter receptor activity"/>
    <property type="evidence" value="ECO:0007669"/>
    <property type="project" value="TreeGrafter"/>
</dbReference>
<proteinExistence type="inferred from homology"/>
<evidence type="ECO:0000313" key="13">
    <source>
        <dbReference type="EMBL" id="KAG5208745.1"/>
    </source>
</evidence>
<feature type="transmembrane region" description="Helical" evidence="11">
    <location>
        <begin position="218"/>
        <end position="241"/>
    </location>
</feature>
<accession>A0A836A566</accession>
<dbReference type="SUPFAM" id="SSF81321">
    <property type="entry name" value="Family A G protein-coupled receptor-like"/>
    <property type="match status" value="1"/>
</dbReference>
<dbReference type="EMBL" id="JAEMGP010000005">
    <property type="protein sequence ID" value="KAG5208745.1"/>
    <property type="molecule type" value="Genomic_DNA"/>
</dbReference>
<dbReference type="PROSITE" id="PS50262">
    <property type="entry name" value="G_PROTEIN_RECEP_F1_2"/>
    <property type="match status" value="1"/>
</dbReference>
<comment type="subcellular location">
    <subcellularLocation>
        <location evidence="1">Cell membrane</location>
        <topology evidence="1">Multi-pass membrane protein</topology>
    </subcellularLocation>
</comment>
<evidence type="ECO:0000313" key="14">
    <source>
        <dbReference type="Proteomes" id="UP000664991"/>
    </source>
</evidence>
<keyword evidence="8 9" id="KW-0807">Transducer</keyword>
<evidence type="ECO:0000259" key="12">
    <source>
        <dbReference type="PROSITE" id="PS50262"/>
    </source>
</evidence>
<dbReference type="PRINTS" id="PR00237">
    <property type="entry name" value="GPCRRHODOPSN"/>
</dbReference>
<feature type="region of interest" description="Disordered" evidence="10">
    <location>
        <begin position="316"/>
        <end position="345"/>
    </location>
</feature>
<evidence type="ECO:0000256" key="5">
    <source>
        <dbReference type="ARBA" id="ARBA00023040"/>
    </source>
</evidence>
<sequence length="345" mass="37475">MRASASNISGAMQCPVNFSEAADRLLSGLQEGFLWPMLVAEFLVALACNSLALYRFCSREQRPWPPAVIFSAQLAVSDLLYALTLPPLAAYFYPPKHWRYGEAACRLERFLFTCNLLGSVIFITCISLNRYMGIVHPFFTHSQLRPKHAWAVSAAGWALAVLLAAPTLSFSHLSRSQRQGQCSVTSPGACTKCLGTAAYGALGRAVQHSHGMTAANKLQVMVLVASGVALYASSYVPYYITAVLNVYARLRWQALCPGFASEAAAEKALDQRTYLAHQVTRGLVPLAICIHPLLYMAVVPSLDCCRQRCGQGQTPKDTPCSSQALPLNVTATPQTSELQSPELSP</sequence>
<evidence type="ECO:0000256" key="9">
    <source>
        <dbReference type="RuleBase" id="RU000688"/>
    </source>
</evidence>